<dbReference type="Proteomes" id="UP000182248">
    <property type="component" value="Unassembled WGS sequence"/>
</dbReference>
<protein>
    <submittedName>
        <fullName evidence="2">Uncharacterized iron-regulated membrane protein</fullName>
    </submittedName>
</protein>
<gene>
    <name evidence="2" type="ORF">SAMN02927921_04055</name>
</gene>
<dbReference type="PROSITE" id="PS51257">
    <property type="entry name" value="PROKAR_LIPOPROTEIN"/>
    <property type="match status" value="1"/>
</dbReference>
<keyword evidence="1" id="KW-1133">Transmembrane helix</keyword>
<proteinExistence type="predicted"/>
<evidence type="ECO:0000313" key="2">
    <source>
        <dbReference type="EMBL" id="SFW76000.1"/>
    </source>
</evidence>
<organism evidence="2 3">
    <name type="scientific">Sinomicrobium oceani</name>
    <dbReference type="NCBI Taxonomy" id="1150368"/>
    <lineage>
        <taxon>Bacteria</taxon>
        <taxon>Pseudomonadati</taxon>
        <taxon>Bacteroidota</taxon>
        <taxon>Flavobacteriia</taxon>
        <taxon>Flavobacteriales</taxon>
        <taxon>Flavobacteriaceae</taxon>
        <taxon>Sinomicrobium</taxon>
    </lineage>
</organism>
<name>A0A1K1RV26_9FLAO</name>
<evidence type="ECO:0000256" key="1">
    <source>
        <dbReference type="SAM" id="Phobius"/>
    </source>
</evidence>
<keyword evidence="1" id="KW-0472">Membrane</keyword>
<feature type="transmembrane region" description="Helical" evidence="1">
    <location>
        <begin position="204"/>
        <end position="227"/>
    </location>
</feature>
<reference evidence="2 3" key="1">
    <citation type="submission" date="2016-11" db="EMBL/GenBank/DDBJ databases">
        <authorList>
            <person name="Jaros S."/>
            <person name="Januszkiewicz K."/>
            <person name="Wedrychowicz H."/>
        </authorList>
    </citation>
    <scope>NUCLEOTIDE SEQUENCE [LARGE SCALE GENOMIC DNA]</scope>
    <source>
        <strain evidence="2 3">CGMCC 1.12145</strain>
    </source>
</reference>
<keyword evidence="3" id="KW-1185">Reference proteome</keyword>
<dbReference type="PANTHER" id="PTHR34219">
    <property type="entry name" value="IRON-REGULATED INNER MEMBRANE PROTEIN-RELATED"/>
    <property type="match status" value="1"/>
</dbReference>
<keyword evidence="1" id="KW-0812">Transmembrane</keyword>
<sequence length="382" mass="44123">MFSKLNAWLHLWLGLITGIVVLVVSLTGCVYVFVDEIKAVVYEDRLFVTPAEDGRKPLSEMLDNAGAALGPEYEISRCDLFPAPDRSWVFRAMDVDPDGIGHWNYFRYYYRVYVNPYTAEVIRVEDTRNEFFQLILSLHMNLLLGKKAGHYVVGYSVLIFVFLLLSGLVLWWPRKWNLRTLKQSLKVKWNARFKRLNYDLHNVWGFYILIPALVLAVTGLVYTFSWVENTLYVTFSGGGEKPEKHIPVSHPAKDDSLHTLDRALIDVLDRFPGADMVSIRFRSSETAPYDFQVRKEKGRTYHFDWSYYDRGTGDFLWSYDTADLNTAQKVRAMNFDLHVGSFMGLGSKILMFVVSLICASLPVTGFLIWYNRTWKKKKPGKA</sequence>
<feature type="transmembrane region" description="Helical" evidence="1">
    <location>
        <begin position="349"/>
        <end position="370"/>
    </location>
</feature>
<evidence type="ECO:0000313" key="3">
    <source>
        <dbReference type="Proteomes" id="UP000182248"/>
    </source>
</evidence>
<dbReference type="RefSeq" id="WP_072319282.1">
    <property type="nucleotide sequence ID" value="NZ_FPJE01000036.1"/>
</dbReference>
<feature type="transmembrane region" description="Helical" evidence="1">
    <location>
        <begin position="12"/>
        <end position="34"/>
    </location>
</feature>
<dbReference type="EMBL" id="FPJE01000036">
    <property type="protein sequence ID" value="SFW76000.1"/>
    <property type="molecule type" value="Genomic_DNA"/>
</dbReference>
<accession>A0A1K1RV26</accession>
<dbReference type="AlphaFoldDB" id="A0A1K1RV26"/>
<dbReference type="STRING" id="1150368.SAMN02927921_04055"/>
<dbReference type="InterPro" id="IPR005625">
    <property type="entry name" value="PepSY-ass_TM"/>
</dbReference>
<dbReference type="PANTHER" id="PTHR34219:SF3">
    <property type="entry name" value="BLL7967 PROTEIN"/>
    <property type="match status" value="1"/>
</dbReference>
<dbReference type="Pfam" id="PF03929">
    <property type="entry name" value="PepSY_TM"/>
    <property type="match status" value="1"/>
</dbReference>
<dbReference type="OrthoDB" id="111691at2"/>
<feature type="transmembrane region" description="Helical" evidence="1">
    <location>
        <begin position="148"/>
        <end position="172"/>
    </location>
</feature>